<dbReference type="Gene3D" id="3.40.50.2020">
    <property type="match status" value="1"/>
</dbReference>
<gene>
    <name evidence="1" type="ORF">FHS16_004706</name>
</gene>
<dbReference type="GO" id="GO:0016757">
    <property type="term" value="F:glycosyltransferase activity"/>
    <property type="evidence" value="ECO:0007669"/>
    <property type="project" value="UniProtKB-KW"/>
</dbReference>
<dbReference type="AlphaFoldDB" id="A0A7W5CD32"/>
<dbReference type="EMBL" id="JACHXW010000017">
    <property type="protein sequence ID" value="MBB3154624.1"/>
    <property type="molecule type" value="Genomic_DNA"/>
</dbReference>
<protein>
    <submittedName>
        <fullName evidence="1">Putative amidophosphoribosyltransferase</fullName>
    </submittedName>
</protein>
<name>A0A7W5CD32_9BACL</name>
<dbReference type="InterPro" id="IPR029057">
    <property type="entry name" value="PRTase-like"/>
</dbReference>
<keyword evidence="1" id="KW-0808">Transferase</keyword>
<comment type="caution">
    <text evidence="1">The sequence shown here is derived from an EMBL/GenBank/DDBJ whole genome shotgun (WGS) entry which is preliminary data.</text>
</comment>
<reference evidence="1 2" key="1">
    <citation type="submission" date="2020-08" db="EMBL/GenBank/DDBJ databases">
        <title>Genomic Encyclopedia of Type Strains, Phase III (KMG-III): the genomes of soil and plant-associated and newly described type strains.</title>
        <authorList>
            <person name="Whitman W."/>
        </authorList>
    </citation>
    <scope>NUCLEOTIDE SEQUENCE [LARGE SCALE GENOMIC DNA]</scope>
    <source>
        <strain evidence="1 2">CECT 8234</strain>
    </source>
</reference>
<dbReference type="PANTHER" id="PTHR47505">
    <property type="entry name" value="DNA UTILIZATION PROTEIN YHGH"/>
    <property type="match status" value="1"/>
</dbReference>
<organism evidence="1 2">
    <name type="scientific">Paenibacillus endophyticus</name>
    <dbReference type="NCBI Taxonomy" id="1294268"/>
    <lineage>
        <taxon>Bacteria</taxon>
        <taxon>Bacillati</taxon>
        <taxon>Bacillota</taxon>
        <taxon>Bacilli</taxon>
        <taxon>Bacillales</taxon>
        <taxon>Paenibacillaceae</taxon>
        <taxon>Paenibacillus</taxon>
    </lineage>
</organism>
<keyword evidence="1" id="KW-0328">Glycosyltransferase</keyword>
<evidence type="ECO:0000313" key="1">
    <source>
        <dbReference type="EMBL" id="MBB3154624.1"/>
    </source>
</evidence>
<dbReference type="InterPro" id="IPR051910">
    <property type="entry name" value="ComF/GntX_DNA_util-trans"/>
</dbReference>
<dbReference type="Proteomes" id="UP000518605">
    <property type="component" value="Unassembled WGS sequence"/>
</dbReference>
<dbReference type="RefSeq" id="WP_183568376.1">
    <property type="nucleotide sequence ID" value="NZ_CBCSLB010000017.1"/>
</dbReference>
<dbReference type="SUPFAM" id="SSF53271">
    <property type="entry name" value="PRTase-like"/>
    <property type="match status" value="1"/>
</dbReference>
<dbReference type="PANTHER" id="PTHR47505:SF1">
    <property type="entry name" value="DNA UTILIZATION PROTEIN YHGH"/>
    <property type="match status" value="1"/>
</dbReference>
<proteinExistence type="predicted"/>
<accession>A0A7W5CD32</accession>
<keyword evidence="2" id="KW-1185">Reference proteome</keyword>
<evidence type="ECO:0000313" key="2">
    <source>
        <dbReference type="Proteomes" id="UP000518605"/>
    </source>
</evidence>
<sequence length="297" mass="32984">MTVSPLDWLRRLQSAFAAGAQLLAPTSAACLLCGKPQYAARGAGSIDQAKLTPQLRQSLCGACLSAIPWLTRIACTRCGRGVPCEDCIRSPHGAFQFNRSAVHYSPAMREMLALYKYRGNERLAPLLADMLLPAFEAMTVEIMQRTSIARSPNMKFNSSFSDCWHAVSYVPVSSEREIERGFNQAEQLAGGIARRFNLPLLRLLSRSRHTEKQSFKSRAERQRDTRSLFNAQAAEMATLQKPKDYSHLQAIHSSCIIRILLIDDIYTTGSTAEACSQALLKAAVLPIEIYVLTWARS</sequence>